<dbReference type="RefSeq" id="XP_041163185.1">
    <property type="nucleotide sequence ID" value="XM_041302368.1"/>
</dbReference>
<gene>
    <name evidence="2" type="ORF">HD556DRAFT_1350933</name>
</gene>
<name>A0A9P7J0F9_9AGAM</name>
<dbReference type="EMBL" id="JABBWE010000013">
    <property type="protein sequence ID" value="KAG1798499.1"/>
    <property type="molecule type" value="Genomic_DNA"/>
</dbReference>
<protein>
    <submittedName>
        <fullName evidence="2">Uncharacterized protein</fullName>
    </submittedName>
</protein>
<dbReference type="GeneID" id="64596132"/>
<proteinExistence type="predicted"/>
<keyword evidence="3" id="KW-1185">Reference proteome</keyword>
<evidence type="ECO:0000313" key="2">
    <source>
        <dbReference type="EMBL" id="KAG1798499.1"/>
    </source>
</evidence>
<evidence type="ECO:0000313" key="3">
    <source>
        <dbReference type="Proteomes" id="UP000719766"/>
    </source>
</evidence>
<evidence type="ECO:0000256" key="1">
    <source>
        <dbReference type="SAM" id="MobiDB-lite"/>
    </source>
</evidence>
<accession>A0A9P7J0F9</accession>
<dbReference type="AlphaFoldDB" id="A0A9P7J0F9"/>
<sequence length="157" mass="17466">MSSFPPLPPFPTASSSSLPPGFMHPSRGGLNFMSSAPPIISSIESTGRKREMQTYMVRQTISSFSFAASTDCECLCKMSLDGIDMEDDEQDTLFAKYSVDTVYLNYLAARNRVRQYTQLLALLKREENAWLEKVQKAKLAVPGYKPEPEGAVISLEI</sequence>
<feature type="compositionally biased region" description="Pro residues" evidence="1">
    <location>
        <begin position="1"/>
        <end position="11"/>
    </location>
</feature>
<dbReference type="Proteomes" id="UP000719766">
    <property type="component" value="Unassembled WGS sequence"/>
</dbReference>
<dbReference type="OrthoDB" id="2685095at2759"/>
<feature type="region of interest" description="Disordered" evidence="1">
    <location>
        <begin position="1"/>
        <end position="20"/>
    </location>
</feature>
<organism evidence="2 3">
    <name type="scientific">Suillus plorans</name>
    <dbReference type="NCBI Taxonomy" id="116603"/>
    <lineage>
        <taxon>Eukaryota</taxon>
        <taxon>Fungi</taxon>
        <taxon>Dikarya</taxon>
        <taxon>Basidiomycota</taxon>
        <taxon>Agaricomycotina</taxon>
        <taxon>Agaricomycetes</taxon>
        <taxon>Agaricomycetidae</taxon>
        <taxon>Boletales</taxon>
        <taxon>Suillineae</taxon>
        <taxon>Suillaceae</taxon>
        <taxon>Suillus</taxon>
    </lineage>
</organism>
<reference evidence="2" key="1">
    <citation type="journal article" date="2020" name="New Phytol.">
        <title>Comparative genomics reveals dynamic genome evolution in host specialist ectomycorrhizal fungi.</title>
        <authorList>
            <person name="Lofgren L.A."/>
            <person name="Nguyen N.H."/>
            <person name="Vilgalys R."/>
            <person name="Ruytinx J."/>
            <person name="Liao H.L."/>
            <person name="Branco S."/>
            <person name="Kuo A."/>
            <person name="LaButti K."/>
            <person name="Lipzen A."/>
            <person name="Andreopoulos W."/>
            <person name="Pangilinan J."/>
            <person name="Riley R."/>
            <person name="Hundley H."/>
            <person name="Na H."/>
            <person name="Barry K."/>
            <person name="Grigoriev I.V."/>
            <person name="Stajich J.E."/>
            <person name="Kennedy P.G."/>
        </authorList>
    </citation>
    <scope>NUCLEOTIDE SEQUENCE</scope>
    <source>
        <strain evidence="2">S12</strain>
    </source>
</reference>
<comment type="caution">
    <text evidence="2">The sequence shown here is derived from an EMBL/GenBank/DDBJ whole genome shotgun (WGS) entry which is preliminary data.</text>
</comment>